<proteinExistence type="predicted"/>
<comment type="caution">
    <text evidence="1">The sequence shown here is derived from an EMBL/GenBank/DDBJ whole genome shotgun (WGS) entry which is preliminary data.</text>
</comment>
<gene>
    <name evidence="1" type="ORF">Ate02nite_28070</name>
</gene>
<name>A0A919TTJ4_9ACTN</name>
<dbReference type="RefSeq" id="WP_203805366.1">
    <property type="nucleotide sequence ID" value="NZ_BOMY01000020.1"/>
</dbReference>
<dbReference type="Proteomes" id="UP000623608">
    <property type="component" value="Unassembled WGS sequence"/>
</dbReference>
<dbReference type="InterPro" id="IPR045428">
    <property type="entry name" value="EACC1"/>
</dbReference>
<reference evidence="1" key="1">
    <citation type="submission" date="2021-01" db="EMBL/GenBank/DDBJ databases">
        <title>Whole genome shotgun sequence of Actinoplanes tereljensis NBRC 105297.</title>
        <authorList>
            <person name="Komaki H."/>
            <person name="Tamura T."/>
        </authorList>
    </citation>
    <scope>NUCLEOTIDE SEQUENCE</scope>
    <source>
        <strain evidence="1">NBRC 105297</strain>
    </source>
</reference>
<organism evidence="1 2">
    <name type="scientific">Paractinoplanes tereljensis</name>
    <dbReference type="NCBI Taxonomy" id="571912"/>
    <lineage>
        <taxon>Bacteria</taxon>
        <taxon>Bacillati</taxon>
        <taxon>Actinomycetota</taxon>
        <taxon>Actinomycetes</taxon>
        <taxon>Micromonosporales</taxon>
        <taxon>Micromonosporaceae</taxon>
        <taxon>Paractinoplanes</taxon>
    </lineage>
</organism>
<dbReference type="EMBL" id="BOMY01000020">
    <property type="protein sequence ID" value="GIF20077.1"/>
    <property type="molecule type" value="Genomic_DNA"/>
</dbReference>
<sequence length="109" mass="12077">MEARIAVDGTEADRVSLWDWLFDDPDLRDLLGRDASIEVNRRLEYVVVVEGPVAIWATLARSLAYWVVRRQVGIRLAGPHGHSAVVGPDGDPEMVLRRVLGALEFSTPA</sequence>
<evidence type="ECO:0000313" key="2">
    <source>
        <dbReference type="Proteomes" id="UP000623608"/>
    </source>
</evidence>
<dbReference type="Pfam" id="PF19953">
    <property type="entry name" value="EACC1"/>
    <property type="match status" value="1"/>
</dbReference>
<keyword evidence="2" id="KW-1185">Reference proteome</keyword>
<accession>A0A919TTJ4</accession>
<dbReference type="AlphaFoldDB" id="A0A919TTJ4"/>
<protein>
    <submittedName>
        <fullName evidence="1">Uncharacterized protein</fullName>
    </submittedName>
</protein>
<evidence type="ECO:0000313" key="1">
    <source>
        <dbReference type="EMBL" id="GIF20077.1"/>
    </source>
</evidence>